<proteinExistence type="predicted"/>
<keyword evidence="2" id="KW-1185">Reference proteome</keyword>
<sequence length="291" mass="32643">MNEPATNPQPGVIRQARLTGERAEFFAHGTTYIDTIFADGESPLKHASNVTLDNCSFQWKYPLWYAHDVTVRNSTWFEMGRAGVWYTNRMLVEDSTIEAPKNFRRANDITLRHVDLTNAEETFWSCNDVTLDDVVARGDYFGMNCERVAASGFRLVGNYPFDGARDVTVRDSRLISKDAFWNTENVTVENSYVSGEYLGWNSRNLTFVNCTIESLQGLCYIDNLVMKNCRLVNTTRAFEYSTVDVDAHGTIDSVVNPTGGVIRADAIGTLTLEADRIDPSKTTIITGERAA</sequence>
<gene>
    <name evidence="1" type="ORF">GFD25_02390</name>
</gene>
<protein>
    <submittedName>
        <fullName evidence="1">DUF3737 family protein</fullName>
    </submittedName>
</protein>
<comment type="caution">
    <text evidence="1">The sequence shown here is derived from an EMBL/GenBank/DDBJ whole genome shotgun (WGS) entry which is preliminary data.</text>
</comment>
<dbReference type="EMBL" id="WHZW01000004">
    <property type="protein sequence ID" value="NEG88876.1"/>
    <property type="molecule type" value="Genomic_DNA"/>
</dbReference>
<dbReference type="Gene3D" id="2.160.20.10">
    <property type="entry name" value="Single-stranded right-handed beta-helix, Pectin lyase-like"/>
    <property type="match status" value="1"/>
</dbReference>
<dbReference type="SUPFAM" id="SSF51126">
    <property type="entry name" value="Pectin lyase-like"/>
    <property type="match status" value="1"/>
</dbReference>
<dbReference type="InterPro" id="IPR012334">
    <property type="entry name" value="Pectin_lyas_fold"/>
</dbReference>
<organism evidence="1 2">
    <name type="scientific">Bifidobacterium aerophilum</name>
    <dbReference type="NCBI Taxonomy" id="1798155"/>
    <lineage>
        <taxon>Bacteria</taxon>
        <taxon>Bacillati</taxon>
        <taxon>Actinomycetota</taxon>
        <taxon>Actinomycetes</taxon>
        <taxon>Bifidobacteriales</taxon>
        <taxon>Bifidobacteriaceae</taxon>
        <taxon>Bifidobacterium</taxon>
    </lineage>
</organism>
<dbReference type="AlphaFoldDB" id="A0A6N9Z329"/>
<dbReference type="Proteomes" id="UP000469194">
    <property type="component" value="Unassembled WGS sequence"/>
</dbReference>
<reference evidence="1 2" key="1">
    <citation type="submission" date="2019-10" db="EMBL/GenBank/DDBJ databases">
        <title>Bifidobacterium from non-human primates.</title>
        <authorList>
            <person name="Modesto M."/>
        </authorList>
    </citation>
    <scope>NUCLEOTIDE SEQUENCE [LARGE SCALE GENOMIC DNA]</scope>
    <source>
        <strain evidence="1 2">TRE17</strain>
    </source>
</reference>
<dbReference type="InterPro" id="IPR011050">
    <property type="entry name" value="Pectin_lyase_fold/virulence"/>
</dbReference>
<accession>A0A6N9Z329</accession>
<dbReference type="Pfam" id="PF12541">
    <property type="entry name" value="DUF3737"/>
    <property type="match status" value="1"/>
</dbReference>
<dbReference type="RefSeq" id="WP_163229620.1">
    <property type="nucleotide sequence ID" value="NZ_WHZW01000004.1"/>
</dbReference>
<evidence type="ECO:0000313" key="2">
    <source>
        <dbReference type="Proteomes" id="UP000469194"/>
    </source>
</evidence>
<dbReference type="InterPro" id="IPR022208">
    <property type="entry name" value="DUF3737"/>
</dbReference>
<evidence type="ECO:0000313" key="1">
    <source>
        <dbReference type="EMBL" id="NEG88876.1"/>
    </source>
</evidence>
<name>A0A6N9Z329_9BIFI</name>